<name>A0ABW2JVS1_9ACTN</name>
<proteinExistence type="predicted"/>
<keyword evidence="3" id="KW-1185">Reference proteome</keyword>
<feature type="compositionally biased region" description="Basic and acidic residues" evidence="1">
    <location>
        <begin position="1"/>
        <end position="26"/>
    </location>
</feature>
<dbReference type="EMBL" id="JBHTCF010000023">
    <property type="protein sequence ID" value="MFC7309680.1"/>
    <property type="molecule type" value="Genomic_DNA"/>
</dbReference>
<dbReference type="Proteomes" id="UP001596523">
    <property type="component" value="Unassembled WGS sequence"/>
</dbReference>
<gene>
    <name evidence="2" type="ORF">ACFQVC_36385</name>
</gene>
<sequence length="56" mass="6310">MTPEKSKSDQHPKERGERKGRPKELGSLDVWARSAPIRLAGYEDDLAEPHILQGID</sequence>
<evidence type="ECO:0000313" key="3">
    <source>
        <dbReference type="Proteomes" id="UP001596523"/>
    </source>
</evidence>
<comment type="caution">
    <text evidence="2">The sequence shown here is derived from an EMBL/GenBank/DDBJ whole genome shotgun (WGS) entry which is preliminary data.</text>
</comment>
<evidence type="ECO:0000256" key="1">
    <source>
        <dbReference type="SAM" id="MobiDB-lite"/>
    </source>
</evidence>
<reference evidence="3" key="1">
    <citation type="journal article" date="2019" name="Int. J. Syst. Evol. Microbiol.">
        <title>The Global Catalogue of Microorganisms (GCM) 10K type strain sequencing project: providing services to taxonomists for standard genome sequencing and annotation.</title>
        <authorList>
            <consortium name="The Broad Institute Genomics Platform"/>
            <consortium name="The Broad Institute Genome Sequencing Center for Infectious Disease"/>
            <person name="Wu L."/>
            <person name="Ma J."/>
        </authorList>
    </citation>
    <scope>NUCLEOTIDE SEQUENCE [LARGE SCALE GENOMIC DNA]</scope>
    <source>
        <strain evidence="3">SYNS20</strain>
    </source>
</reference>
<protein>
    <submittedName>
        <fullName evidence="2">Uncharacterized protein</fullName>
    </submittedName>
</protein>
<accession>A0ABW2JVS1</accession>
<organism evidence="2 3">
    <name type="scientific">Streptomyces monticola</name>
    <dbReference type="NCBI Taxonomy" id="2666263"/>
    <lineage>
        <taxon>Bacteria</taxon>
        <taxon>Bacillati</taxon>
        <taxon>Actinomycetota</taxon>
        <taxon>Actinomycetes</taxon>
        <taxon>Kitasatosporales</taxon>
        <taxon>Streptomycetaceae</taxon>
        <taxon>Streptomyces</taxon>
    </lineage>
</organism>
<evidence type="ECO:0000313" key="2">
    <source>
        <dbReference type="EMBL" id="MFC7309680.1"/>
    </source>
</evidence>
<dbReference type="RefSeq" id="WP_381838820.1">
    <property type="nucleotide sequence ID" value="NZ_JBHTCF010000023.1"/>
</dbReference>
<feature type="region of interest" description="Disordered" evidence="1">
    <location>
        <begin position="1"/>
        <end position="28"/>
    </location>
</feature>